<comment type="caution">
    <text evidence="4">The sequence shown here is derived from an EMBL/GenBank/DDBJ whole genome shotgun (WGS) entry which is preliminary data.</text>
</comment>
<dbReference type="eggNOG" id="COG3623">
    <property type="taxonomic scope" value="Bacteria"/>
</dbReference>
<dbReference type="GO" id="GO:0019852">
    <property type="term" value="P:L-ascorbic acid metabolic process"/>
    <property type="evidence" value="ECO:0007669"/>
    <property type="project" value="TreeGrafter"/>
</dbReference>
<dbReference type="AlphaFoldDB" id="U1FLV2"/>
<evidence type="ECO:0000313" key="6">
    <source>
        <dbReference type="Proteomes" id="UP000016412"/>
    </source>
</evidence>
<organism evidence="4 6">
    <name type="scientific">Treponema socranskii subsp. socranskii VPI DR56BR1116 = ATCC 35536</name>
    <dbReference type="NCBI Taxonomy" id="1125725"/>
    <lineage>
        <taxon>Bacteria</taxon>
        <taxon>Pseudomonadati</taxon>
        <taxon>Spirochaetota</taxon>
        <taxon>Spirochaetia</taxon>
        <taxon>Spirochaetales</taxon>
        <taxon>Treponemataceae</taxon>
        <taxon>Treponema</taxon>
    </lineage>
</organism>
<evidence type="ECO:0000256" key="2">
    <source>
        <dbReference type="NCBIfam" id="TIGR00542"/>
    </source>
</evidence>
<dbReference type="PANTHER" id="PTHR43489:SF1">
    <property type="entry name" value="L-RIBULOSE-5-PHOSPHATE 3-EPIMERASE SGBU-RELATED"/>
    <property type="match status" value="1"/>
</dbReference>
<gene>
    <name evidence="5" type="ORF">HMPREF0860_0446</name>
    <name evidence="4" type="ORF">HMPREF1325_2660</name>
</gene>
<dbReference type="GO" id="GO:0034015">
    <property type="term" value="F:L-ribulose-5-phosphate 3-epimerase activity"/>
    <property type="evidence" value="ECO:0007669"/>
    <property type="project" value="TreeGrafter"/>
</dbReference>
<evidence type="ECO:0000313" key="7">
    <source>
        <dbReference type="Proteomes" id="UP000016646"/>
    </source>
</evidence>
<keyword evidence="1 4" id="KW-0413">Isomerase</keyword>
<dbReference type="NCBIfam" id="NF009689">
    <property type="entry name" value="PRK13210.1"/>
    <property type="match status" value="1"/>
</dbReference>
<dbReference type="Pfam" id="PF01261">
    <property type="entry name" value="AP_endonuc_2"/>
    <property type="match status" value="1"/>
</dbReference>
<dbReference type="InterPro" id="IPR050417">
    <property type="entry name" value="Sugar_Epim/Isomerase"/>
</dbReference>
<dbReference type="GO" id="GO:0016861">
    <property type="term" value="F:intramolecular oxidoreductase activity, interconverting aldoses and ketoses"/>
    <property type="evidence" value="ECO:0007669"/>
    <property type="project" value="InterPro"/>
</dbReference>
<dbReference type="NCBIfam" id="TIGR00542">
    <property type="entry name" value="hxl6Piso_put"/>
    <property type="match status" value="1"/>
</dbReference>
<dbReference type="InterPro" id="IPR013022">
    <property type="entry name" value="Xyl_isomerase-like_TIM-brl"/>
</dbReference>
<dbReference type="PANTHER" id="PTHR43489">
    <property type="entry name" value="ISOMERASE"/>
    <property type="match status" value="1"/>
</dbReference>
<dbReference type="InterPro" id="IPR004560">
    <property type="entry name" value="L-Ru-5P_3-Epase"/>
</dbReference>
<proteinExistence type="predicted"/>
<dbReference type="Gene3D" id="3.20.20.150">
    <property type="entry name" value="Divalent-metal-dependent TIM barrel enzymes"/>
    <property type="match status" value="1"/>
</dbReference>
<sequence length="280" mass="31549">MDRMYKIGLYEKAMPKDIGWKEKIQVAKSAGYDYIEISIDETDEKLARLDWSDAQIRDVVSVAYGESMGFGSICLSGQRRYALGDKDETKSLEILEKAIRFARIAGIPVIQMAGYDTYYAQSTEETEKRFRKNLALGTAVAAKEGIILAFETMETPFMDTMEKAMRRILPIASPYLGVYPDIGNLNNAALLYKSDILADMEKGKGHIVAAHIKETMPGKYREVPFGTGVVDFERILKKLWQLGVRRYVTELWYTGNDDWKQAVNGASSFARKILDGFAGM</sequence>
<name>U1FLV2_TRESO</name>
<dbReference type="Proteomes" id="UP000016646">
    <property type="component" value="Unassembled WGS sequence"/>
</dbReference>
<dbReference type="EMBL" id="AUZJ01000043">
    <property type="protein sequence ID" value="ERF60406.1"/>
    <property type="molecule type" value="Genomic_DNA"/>
</dbReference>
<dbReference type="InterPro" id="IPR036237">
    <property type="entry name" value="Xyl_isomerase-like_sf"/>
</dbReference>
<evidence type="ECO:0000256" key="1">
    <source>
        <dbReference type="ARBA" id="ARBA00023235"/>
    </source>
</evidence>
<protein>
    <recommendedName>
        <fullName evidence="2">L-ribulose-5-phosphate 3-epimerase</fullName>
    </recommendedName>
</protein>
<dbReference type="OrthoDB" id="3185623at2"/>
<feature type="domain" description="Xylose isomerase-like TIM barrel" evidence="3">
    <location>
        <begin position="25"/>
        <end position="262"/>
    </location>
</feature>
<evidence type="ECO:0000313" key="4">
    <source>
        <dbReference type="EMBL" id="ERF60406.1"/>
    </source>
</evidence>
<dbReference type="EMBL" id="AVQI01000084">
    <property type="protein sequence ID" value="ERJ97679.1"/>
    <property type="molecule type" value="Genomic_DNA"/>
</dbReference>
<dbReference type="Proteomes" id="UP000016412">
    <property type="component" value="Unassembled WGS sequence"/>
</dbReference>
<evidence type="ECO:0000313" key="5">
    <source>
        <dbReference type="EMBL" id="ERJ97679.1"/>
    </source>
</evidence>
<dbReference type="PATRIC" id="fig|1125725.3.peg.1834"/>
<dbReference type="SUPFAM" id="SSF51658">
    <property type="entry name" value="Xylose isomerase-like"/>
    <property type="match status" value="1"/>
</dbReference>
<reference evidence="6 7" key="1">
    <citation type="submission" date="2013-08" db="EMBL/GenBank/DDBJ databases">
        <authorList>
            <person name="Durkin A.S."/>
            <person name="Haft D.R."/>
            <person name="McCorrison J."/>
            <person name="Torralba M."/>
            <person name="Gillis M."/>
            <person name="Haft D.H."/>
            <person name="Methe B."/>
            <person name="Sutton G."/>
            <person name="Nelson K.E."/>
        </authorList>
    </citation>
    <scope>NUCLEOTIDE SEQUENCE [LARGE SCALE GENOMIC DNA]</scope>
    <source>
        <strain evidence="5 7">ATCC 35536</strain>
        <strain evidence="4 6">VPI DR56BR1116</strain>
    </source>
</reference>
<evidence type="ECO:0000259" key="3">
    <source>
        <dbReference type="Pfam" id="PF01261"/>
    </source>
</evidence>
<dbReference type="RefSeq" id="WP_021330804.1">
    <property type="nucleotide sequence ID" value="NZ_AUZJ01000043.1"/>
</dbReference>
<keyword evidence="7" id="KW-1185">Reference proteome</keyword>
<dbReference type="STRING" id="1125725.HMPREF1325_2660"/>
<accession>U1FLV2</accession>